<accession>A0ACB9QFL3</accession>
<comment type="caution">
    <text evidence="1">The sequence shown here is derived from an EMBL/GenBank/DDBJ whole genome shotgun (WGS) entry which is preliminary data.</text>
</comment>
<evidence type="ECO:0000313" key="1">
    <source>
        <dbReference type="EMBL" id="KAI4365324.1"/>
    </source>
</evidence>
<organism evidence="1 2">
    <name type="scientific">Melastoma candidum</name>
    <dbReference type="NCBI Taxonomy" id="119954"/>
    <lineage>
        <taxon>Eukaryota</taxon>
        <taxon>Viridiplantae</taxon>
        <taxon>Streptophyta</taxon>
        <taxon>Embryophyta</taxon>
        <taxon>Tracheophyta</taxon>
        <taxon>Spermatophyta</taxon>
        <taxon>Magnoliopsida</taxon>
        <taxon>eudicotyledons</taxon>
        <taxon>Gunneridae</taxon>
        <taxon>Pentapetalae</taxon>
        <taxon>rosids</taxon>
        <taxon>malvids</taxon>
        <taxon>Myrtales</taxon>
        <taxon>Melastomataceae</taxon>
        <taxon>Melastomatoideae</taxon>
        <taxon>Melastomateae</taxon>
        <taxon>Melastoma</taxon>
    </lineage>
</organism>
<dbReference type="Proteomes" id="UP001057402">
    <property type="component" value="Chromosome 6"/>
</dbReference>
<evidence type="ECO:0000313" key="2">
    <source>
        <dbReference type="Proteomes" id="UP001057402"/>
    </source>
</evidence>
<proteinExistence type="predicted"/>
<sequence length="129" mass="13727">MNPNSTSRGNSHPSRSSPGNSFPSCLYSTSYNGQPKVVVPKYVHPQTHNSSSLSAFPPQQTWTAHCPWRAPMLLSSSKPQLLAQTGLHTAGSPRAIQPTVILTSRIPGPTQPSSTIGSLPHPVPCHILG</sequence>
<reference evidence="2" key="1">
    <citation type="journal article" date="2023" name="Front. Plant Sci.">
        <title>Chromosomal-level genome assembly of Melastoma candidum provides insights into trichome evolution.</title>
        <authorList>
            <person name="Zhong Y."/>
            <person name="Wu W."/>
            <person name="Sun C."/>
            <person name="Zou P."/>
            <person name="Liu Y."/>
            <person name="Dai S."/>
            <person name="Zhou R."/>
        </authorList>
    </citation>
    <scope>NUCLEOTIDE SEQUENCE [LARGE SCALE GENOMIC DNA]</scope>
</reference>
<gene>
    <name evidence="1" type="ORF">MLD38_021317</name>
</gene>
<name>A0ACB9QFL3_9MYRT</name>
<protein>
    <submittedName>
        <fullName evidence="1">Uncharacterized protein</fullName>
    </submittedName>
</protein>
<keyword evidence="2" id="KW-1185">Reference proteome</keyword>
<dbReference type="EMBL" id="CM042885">
    <property type="protein sequence ID" value="KAI4365324.1"/>
    <property type="molecule type" value="Genomic_DNA"/>
</dbReference>